<accession>A0A0E9XTU4</accession>
<dbReference type="EMBL" id="GBXM01003469">
    <property type="protein sequence ID" value="JAI05109.1"/>
    <property type="molecule type" value="Transcribed_RNA"/>
</dbReference>
<evidence type="ECO:0000313" key="1">
    <source>
        <dbReference type="EMBL" id="JAI05109.1"/>
    </source>
</evidence>
<sequence>MTITNLDSTFNGVYSSDVNGIQATKKMEADGTRACTSI</sequence>
<name>A0A0E9XTU4_ANGAN</name>
<dbReference type="AlphaFoldDB" id="A0A0E9XTU4"/>
<protein>
    <submittedName>
        <fullName evidence="1">Uncharacterized protein</fullName>
    </submittedName>
</protein>
<organism evidence="1">
    <name type="scientific">Anguilla anguilla</name>
    <name type="common">European freshwater eel</name>
    <name type="synonym">Muraena anguilla</name>
    <dbReference type="NCBI Taxonomy" id="7936"/>
    <lineage>
        <taxon>Eukaryota</taxon>
        <taxon>Metazoa</taxon>
        <taxon>Chordata</taxon>
        <taxon>Craniata</taxon>
        <taxon>Vertebrata</taxon>
        <taxon>Euteleostomi</taxon>
        <taxon>Actinopterygii</taxon>
        <taxon>Neopterygii</taxon>
        <taxon>Teleostei</taxon>
        <taxon>Anguilliformes</taxon>
        <taxon>Anguillidae</taxon>
        <taxon>Anguilla</taxon>
    </lineage>
</organism>
<proteinExistence type="predicted"/>
<reference evidence="1" key="2">
    <citation type="journal article" date="2015" name="Fish Shellfish Immunol.">
        <title>Early steps in the European eel (Anguilla anguilla)-Vibrio vulnificus interaction in the gills: Role of the RtxA13 toxin.</title>
        <authorList>
            <person name="Callol A."/>
            <person name="Pajuelo D."/>
            <person name="Ebbesson L."/>
            <person name="Teles M."/>
            <person name="MacKenzie S."/>
            <person name="Amaro C."/>
        </authorList>
    </citation>
    <scope>NUCLEOTIDE SEQUENCE</scope>
</reference>
<reference evidence="1" key="1">
    <citation type="submission" date="2014-11" db="EMBL/GenBank/DDBJ databases">
        <authorList>
            <person name="Amaro Gonzalez C."/>
        </authorList>
    </citation>
    <scope>NUCLEOTIDE SEQUENCE</scope>
</reference>